<proteinExistence type="predicted"/>
<feature type="coiled-coil region" evidence="1">
    <location>
        <begin position="13"/>
        <end position="62"/>
    </location>
</feature>
<dbReference type="SUPFAM" id="SSF58113">
    <property type="entry name" value="Apolipoprotein A-I"/>
    <property type="match status" value="1"/>
</dbReference>
<evidence type="ECO:0000313" key="2">
    <source>
        <dbReference type="EMBL" id="UXX80871.1"/>
    </source>
</evidence>
<organism evidence="2 3">
    <name type="scientific">Reichenbachiella carrageenanivorans</name>
    <dbReference type="NCBI Taxonomy" id="2979869"/>
    <lineage>
        <taxon>Bacteria</taxon>
        <taxon>Pseudomonadati</taxon>
        <taxon>Bacteroidota</taxon>
        <taxon>Cytophagia</taxon>
        <taxon>Cytophagales</taxon>
        <taxon>Reichenbachiellaceae</taxon>
        <taxon>Reichenbachiella</taxon>
    </lineage>
</organism>
<evidence type="ECO:0000256" key="1">
    <source>
        <dbReference type="SAM" id="Coils"/>
    </source>
</evidence>
<keyword evidence="1" id="KW-0175">Coiled coil</keyword>
<protein>
    <submittedName>
        <fullName evidence="2">Uncharacterized protein</fullName>
    </submittedName>
</protein>
<accession>A0ABY6D3Z8</accession>
<sequence>MSTDHQGQVEKILKELGKRIDDLILEAKDAKDDIRDEVEDKIKELKKKKSKLDDEYQTFKEKNEGKWAEIKTHLSSAADEIKLAAEAAFRKKNG</sequence>
<reference evidence="2" key="1">
    <citation type="submission" date="2022-10" db="EMBL/GenBank/DDBJ databases">
        <title>Comparative genomics and taxonomic characterization of three novel marine species of genus Reichenbachiella exhibiting antioxidant and polysaccharide degradation activities.</title>
        <authorList>
            <person name="Muhammad N."/>
            <person name="Lee Y.-J."/>
            <person name="Ko J."/>
            <person name="Kim S.-G."/>
        </authorList>
    </citation>
    <scope>NUCLEOTIDE SEQUENCE</scope>
    <source>
        <strain evidence="2">Wsw4-B4</strain>
    </source>
</reference>
<dbReference type="RefSeq" id="WP_263052600.1">
    <property type="nucleotide sequence ID" value="NZ_CP106735.1"/>
</dbReference>
<gene>
    <name evidence="2" type="ORF">N7E81_07130</name>
</gene>
<evidence type="ECO:0000313" key="3">
    <source>
        <dbReference type="Proteomes" id="UP001062165"/>
    </source>
</evidence>
<name>A0ABY6D3Z8_9BACT</name>
<keyword evidence="3" id="KW-1185">Reference proteome</keyword>
<dbReference type="Proteomes" id="UP001062165">
    <property type="component" value="Chromosome"/>
</dbReference>
<dbReference type="EMBL" id="CP106735">
    <property type="protein sequence ID" value="UXX80871.1"/>
    <property type="molecule type" value="Genomic_DNA"/>
</dbReference>
<dbReference type="Gene3D" id="1.20.120.20">
    <property type="entry name" value="Apolipoprotein"/>
    <property type="match status" value="1"/>
</dbReference>